<dbReference type="EMBL" id="CP130144">
    <property type="protein sequence ID" value="WNZ45256.1"/>
    <property type="molecule type" value="Genomic_DNA"/>
</dbReference>
<dbReference type="Gene3D" id="3.40.50.300">
    <property type="entry name" value="P-loop containing nucleotide triphosphate hydrolases"/>
    <property type="match status" value="1"/>
</dbReference>
<keyword evidence="2" id="KW-0067">ATP-binding</keyword>
<dbReference type="InterPro" id="IPR027417">
    <property type="entry name" value="P-loop_NTPase"/>
</dbReference>
<reference evidence="6" key="2">
    <citation type="submission" date="2023-07" db="EMBL/GenBank/DDBJ databases">
        <authorList>
            <person name="Bai X.-H."/>
            <person name="Wang H.-H."/>
            <person name="Wang J."/>
            <person name="Ma M.-Y."/>
            <person name="Hu H.-H."/>
            <person name="Song Z.-L."/>
            <person name="Ma H.-G."/>
            <person name="Fan Y."/>
            <person name="Du C.-Y."/>
            <person name="Xu J.-C."/>
        </authorList>
    </citation>
    <scope>NUCLEOTIDE SEQUENCE</scope>
    <source>
        <strain evidence="6">CZ1</strain>
    </source>
</reference>
<reference evidence="6" key="1">
    <citation type="journal article" date="2023" name="Plants (Basel)">
        <title>Genomic Analysis of Leptolyngbya boryana CZ1 Reveals Efficient Carbon Fixation Modules.</title>
        <authorList>
            <person name="Bai X."/>
            <person name="Wang H."/>
            <person name="Cheng W."/>
            <person name="Wang J."/>
            <person name="Ma M."/>
            <person name="Hu H."/>
            <person name="Song Z."/>
            <person name="Ma H."/>
            <person name="Fan Y."/>
            <person name="Du C."/>
            <person name="Xu J."/>
        </authorList>
    </citation>
    <scope>NUCLEOTIDE SEQUENCE</scope>
    <source>
        <strain evidence="6">CZ1</strain>
    </source>
</reference>
<dbReference type="SMART" id="SM00382">
    <property type="entry name" value="AAA"/>
    <property type="match status" value="1"/>
</dbReference>
<accession>A0AA96WSJ9</accession>
<dbReference type="GO" id="GO:0005524">
    <property type="term" value="F:ATP binding"/>
    <property type="evidence" value="ECO:0007669"/>
    <property type="project" value="UniProtKB-KW"/>
</dbReference>
<organism evidence="6">
    <name type="scientific">Leptolyngbya boryana CZ1</name>
    <dbReference type="NCBI Taxonomy" id="3060204"/>
    <lineage>
        <taxon>Bacteria</taxon>
        <taxon>Bacillati</taxon>
        <taxon>Cyanobacteriota</taxon>
        <taxon>Cyanophyceae</taxon>
        <taxon>Leptolyngbyales</taxon>
        <taxon>Leptolyngbyaceae</taxon>
        <taxon>Leptolyngbya group</taxon>
        <taxon>Leptolyngbya</taxon>
    </lineage>
</organism>
<evidence type="ECO:0000256" key="3">
    <source>
        <dbReference type="ARBA" id="ARBA00038088"/>
    </source>
</evidence>
<name>A0AA96WSJ9_LEPBY</name>
<dbReference type="InterPro" id="IPR003593">
    <property type="entry name" value="AAA+_ATPase"/>
</dbReference>
<dbReference type="PANTHER" id="PTHR42960">
    <property type="entry name" value="YCF46 PROTEIN"/>
    <property type="match status" value="1"/>
</dbReference>
<keyword evidence="1" id="KW-0547">Nucleotide-binding</keyword>
<dbReference type="InterPro" id="IPR052381">
    <property type="entry name" value="AAA_domain_protein"/>
</dbReference>
<evidence type="ECO:0000256" key="2">
    <source>
        <dbReference type="ARBA" id="ARBA00022840"/>
    </source>
</evidence>
<evidence type="ECO:0000256" key="4">
    <source>
        <dbReference type="ARBA" id="ARBA00040480"/>
    </source>
</evidence>
<comment type="similarity">
    <text evidence="3">Belongs to the AAA ATPase family. Highly divergent.</text>
</comment>
<evidence type="ECO:0000256" key="1">
    <source>
        <dbReference type="ARBA" id="ARBA00022741"/>
    </source>
</evidence>
<protein>
    <recommendedName>
        <fullName evidence="4">Uncharacterized AAA domain-containing protein ycf46</fullName>
    </recommendedName>
</protein>
<dbReference type="RefSeq" id="WP_316426979.1">
    <property type="nucleotide sequence ID" value="NZ_CP130144.1"/>
</dbReference>
<feature type="domain" description="AAA+ ATPase" evidence="5">
    <location>
        <begin position="261"/>
        <end position="394"/>
    </location>
</feature>
<evidence type="ECO:0000313" key="6">
    <source>
        <dbReference type="EMBL" id="WNZ45256.1"/>
    </source>
</evidence>
<dbReference type="Pfam" id="PF00004">
    <property type="entry name" value="AAA"/>
    <property type="match status" value="1"/>
</dbReference>
<dbReference type="InterPro" id="IPR003959">
    <property type="entry name" value="ATPase_AAA_core"/>
</dbReference>
<gene>
    <name evidence="6" type="ORF">Q2T42_26055</name>
</gene>
<dbReference type="GO" id="GO:0016887">
    <property type="term" value="F:ATP hydrolysis activity"/>
    <property type="evidence" value="ECO:0007669"/>
    <property type="project" value="InterPro"/>
</dbReference>
<dbReference type="SUPFAM" id="SSF52540">
    <property type="entry name" value="P-loop containing nucleoside triphosphate hydrolases"/>
    <property type="match status" value="1"/>
</dbReference>
<dbReference type="PANTHER" id="PTHR42960:SF1">
    <property type="entry name" value="YCF46 PROTEIN"/>
    <property type="match status" value="1"/>
</dbReference>
<proteinExistence type="inferred from homology"/>
<dbReference type="AlphaFoldDB" id="A0AA96WSJ9"/>
<evidence type="ECO:0000259" key="5">
    <source>
        <dbReference type="SMART" id="SM00382"/>
    </source>
</evidence>
<sequence>MMPSLMNDLIQLLRSQVQIVAIQAPATERHILLEQSLQSAKNGLCFWSSGIQLLQKVEMLNGRLQFSTEYYDAISDILQFILSHYEKGVFVVEGVLTLNQADELDPAIIAELIDTFYELRFHPDLKLILVDDVIHLPTSLIPLIPTLRYPLPNPQVVNDLIQSVCSILTDSEALHRISQACLGLPLGELKIVLERHKGTCCTVEDWVRSLLTYKVSKLKQRSLEFMAQPDVQPMGLDLLEAILDRDCALLSLEARQYGLSLPKGILLWGPPGTGKSLSAKYAASKMGVPLLAANWGSLRSPKPGHSERNLDFLLEQCCINAPVVLFFDDFDKGFAGWNSDTDGGVEGRLANKLLTWMQERTEPVYVVATCNRLEKLPPELIRRFDTIVFVDLPHAGARKAIFEVHLAKYFPEPHFTDSEWRKLLKATHLCTPAEIALIVRKTAQEVFYQGRPGVCAIADLLEQRSLIVPAMIREEEAILAIRNRASFARSAASPDQSRWAAPEQRLFQNVTISANDAHFDDNLERN</sequence>